<evidence type="ECO:0000256" key="3">
    <source>
        <dbReference type="SAM" id="SignalP"/>
    </source>
</evidence>
<organism evidence="5 6">
    <name type="scientific">Microcystis aeruginosa NIES-3787</name>
    <dbReference type="NCBI Taxonomy" id="2517782"/>
    <lineage>
        <taxon>Bacteria</taxon>
        <taxon>Bacillati</taxon>
        <taxon>Cyanobacteriota</taxon>
        <taxon>Cyanophyceae</taxon>
        <taxon>Oscillatoriophycideae</taxon>
        <taxon>Chroococcales</taxon>
        <taxon>Microcystaceae</taxon>
        <taxon>Microcystis</taxon>
    </lineage>
</organism>
<feature type="compositionally biased region" description="Low complexity" evidence="2">
    <location>
        <begin position="298"/>
        <end position="320"/>
    </location>
</feature>
<feature type="chain" id="PRO_5026344816" description="Outer membrane protein beta-barrel domain-containing protein" evidence="3">
    <location>
        <begin position="20"/>
        <end position="363"/>
    </location>
</feature>
<accession>A0A6H9FTJ4</accession>
<dbReference type="RefSeq" id="WP_066029516.1">
    <property type="nucleotide sequence ID" value="NZ_BJCH01000100.1"/>
</dbReference>
<comment type="caution">
    <text evidence="5">The sequence shown here is derived from an EMBL/GenBank/DDBJ whole genome shotgun (WGS) entry which is preliminary data.</text>
</comment>
<feature type="compositionally biased region" description="Polar residues" evidence="2">
    <location>
        <begin position="280"/>
        <end position="297"/>
    </location>
</feature>
<evidence type="ECO:0000313" key="6">
    <source>
        <dbReference type="Proteomes" id="UP000438874"/>
    </source>
</evidence>
<dbReference type="AlphaFoldDB" id="A0A6H9FTJ4"/>
<keyword evidence="1 3" id="KW-0732">Signal</keyword>
<dbReference type="EMBL" id="BJCH01000100">
    <property type="protein sequence ID" value="GCL48273.1"/>
    <property type="molecule type" value="Genomic_DNA"/>
</dbReference>
<feature type="signal peptide" evidence="3">
    <location>
        <begin position="1"/>
        <end position="19"/>
    </location>
</feature>
<proteinExistence type="predicted"/>
<evidence type="ECO:0000256" key="1">
    <source>
        <dbReference type="ARBA" id="ARBA00022729"/>
    </source>
</evidence>
<reference evidence="5 6" key="1">
    <citation type="submission" date="2019-02" db="EMBL/GenBank/DDBJ databases">
        <title>Draft genome sequence of Arthrospira platensis NIES-3787.</title>
        <authorList>
            <person name="Yamaguchi H."/>
            <person name="Suzuki S."/>
            <person name="Kawachi M."/>
        </authorList>
    </citation>
    <scope>NUCLEOTIDE SEQUENCE [LARGE SCALE GENOMIC DNA]</scope>
    <source>
        <strain evidence="5 6">NIES-3787</strain>
    </source>
</reference>
<name>A0A6H9FTJ4_MICAE</name>
<dbReference type="Proteomes" id="UP000438874">
    <property type="component" value="Unassembled WGS sequence"/>
</dbReference>
<feature type="region of interest" description="Disordered" evidence="2">
    <location>
        <begin position="261"/>
        <end position="326"/>
    </location>
</feature>
<gene>
    <name evidence="5" type="ORF">NIES3787_39890</name>
</gene>
<evidence type="ECO:0000256" key="2">
    <source>
        <dbReference type="SAM" id="MobiDB-lite"/>
    </source>
</evidence>
<evidence type="ECO:0000313" key="5">
    <source>
        <dbReference type="EMBL" id="GCL48273.1"/>
    </source>
</evidence>
<dbReference type="Pfam" id="PF13505">
    <property type="entry name" value="OMP_b-brl"/>
    <property type="match status" value="1"/>
</dbReference>
<dbReference type="InterPro" id="IPR027385">
    <property type="entry name" value="Beta-barrel_OMP"/>
</dbReference>
<feature type="domain" description="Outer membrane protein beta-barrel" evidence="4">
    <location>
        <begin position="32"/>
        <end position="224"/>
    </location>
</feature>
<sequence>MKKILLTLNFFFVTAPVLSQVPIDPLKLPDSEAGSYVYTLGIGYSPDGQRKEFLDFFDGNYLNITETNNTFNFLISASYSFNKHIAIYGNISPFLSIEEKKTDFVDTLTTTRNTNTDVTGGLSLEYRFAPDAVLDPRLSVGVSYPFGVNVQTSATLLKDPVILLGSLGYAKSLDNNGEDTLVFGLGTGFIANEHINFSATANHIVPLENSSFSTTIISFRTGYNLDQAGKSEIGFKTILSFNSRETKVGFSLEYGGRGRLGQVNTDAEIDNNESEKKPQDSTPSESPSNSQKPLPTQSSNNNSNPSVSNNNSVVLTPNNSDKNKTLEESIQELYRLIEAKDRQIEQLQQQINSLEEKLNKQEK</sequence>
<evidence type="ECO:0000259" key="4">
    <source>
        <dbReference type="Pfam" id="PF13505"/>
    </source>
</evidence>
<protein>
    <recommendedName>
        <fullName evidence="4">Outer membrane protein beta-barrel domain-containing protein</fullName>
    </recommendedName>
</protein>